<dbReference type="PROSITE" id="PS50011">
    <property type="entry name" value="PROTEIN_KINASE_DOM"/>
    <property type="match status" value="1"/>
</dbReference>
<evidence type="ECO:0000313" key="3">
    <source>
        <dbReference type="EMBL" id="KZO99036.1"/>
    </source>
</evidence>
<reference evidence="3 4" key="1">
    <citation type="journal article" date="2016" name="Mol. Biol. Evol.">
        <title>Comparative Genomics of Early-Diverging Mushroom-Forming Fungi Provides Insights into the Origins of Lignocellulose Decay Capabilities.</title>
        <authorList>
            <person name="Nagy L.G."/>
            <person name="Riley R."/>
            <person name="Tritt A."/>
            <person name="Adam C."/>
            <person name="Daum C."/>
            <person name="Floudas D."/>
            <person name="Sun H."/>
            <person name="Yadav J.S."/>
            <person name="Pangilinan J."/>
            <person name="Larsson K.H."/>
            <person name="Matsuura K."/>
            <person name="Barry K."/>
            <person name="Labutti K."/>
            <person name="Kuo R."/>
            <person name="Ohm R.A."/>
            <person name="Bhattacharya S.S."/>
            <person name="Shirouzu T."/>
            <person name="Yoshinaga Y."/>
            <person name="Martin F.M."/>
            <person name="Grigoriev I.V."/>
            <person name="Hibbett D.S."/>
        </authorList>
    </citation>
    <scope>NUCLEOTIDE SEQUENCE [LARGE SCALE GENOMIC DNA]</scope>
    <source>
        <strain evidence="3 4">TUFC12733</strain>
    </source>
</reference>
<dbReference type="EMBL" id="KV417273">
    <property type="protein sequence ID" value="KZO99036.1"/>
    <property type="molecule type" value="Genomic_DNA"/>
</dbReference>
<accession>A0A167PQN8</accession>
<proteinExistence type="predicted"/>
<dbReference type="Gene3D" id="1.10.510.10">
    <property type="entry name" value="Transferase(Phosphotransferase) domain 1"/>
    <property type="match status" value="1"/>
</dbReference>
<dbReference type="InterPro" id="IPR001245">
    <property type="entry name" value="Ser-Thr/Tyr_kinase_cat_dom"/>
</dbReference>
<keyword evidence="3" id="KW-0808">Transferase</keyword>
<dbReference type="InterPro" id="IPR051681">
    <property type="entry name" value="Ser/Thr_Kinases-Pseudokinases"/>
</dbReference>
<feature type="region of interest" description="Disordered" evidence="1">
    <location>
        <begin position="293"/>
        <end position="314"/>
    </location>
</feature>
<dbReference type="PIRSF" id="PIRSF000654">
    <property type="entry name" value="Integrin-linked_kinase"/>
    <property type="match status" value="1"/>
</dbReference>
<dbReference type="InterPro" id="IPR000719">
    <property type="entry name" value="Prot_kinase_dom"/>
</dbReference>
<keyword evidence="4" id="KW-1185">Reference proteome</keyword>
<name>A0A167PQN8_CALVF</name>
<feature type="compositionally biased region" description="Basic and acidic residues" evidence="1">
    <location>
        <begin position="293"/>
        <end position="306"/>
    </location>
</feature>
<gene>
    <name evidence="3" type="ORF">CALVIDRAFT_561449</name>
</gene>
<dbReference type="Proteomes" id="UP000076738">
    <property type="component" value="Unassembled WGS sequence"/>
</dbReference>
<protein>
    <submittedName>
        <fullName evidence="3">Kinase-like protein</fullName>
    </submittedName>
</protein>
<dbReference type="STRING" id="1330018.A0A167PQN8"/>
<evidence type="ECO:0000256" key="1">
    <source>
        <dbReference type="SAM" id="MobiDB-lite"/>
    </source>
</evidence>
<dbReference type="GO" id="GO:0005524">
    <property type="term" value="F:ATP binding"/>
    <property type="evidence" value="ECO:0007669"/>
    <property type="project" value="InterPro"/>
</dbReference>
<dbReference type="SUPFAM" id="SSF56112">
    <property type="entry name" value="Protein kinase-like (PK-like)"/>
    <property type="match status" value="1"/>
</dbReference>
<sequence length="314" mass="35180">MTAAAVLPSPRLEDGTEDYLQQVLSSIPNLTSSINDISRGRLASGIHGEIWQASYGGERVAIKTMRTASRSAATNSERNKRLANEMRTWTRLNHPSILACYGVCERGSYGFGLVSPWMEFQDVYHYLEACPEARRSPLVLDVTKALVYMHSLDPPLVHGNLILDNILVNSSGEACVAGFAVSGWLRDPNADLKDFDLYAGNPRWMAPEQISPDEYGTTQLKSFTPSSDIYSFGMVAYEFYSDRIPFYHITNRYLVTLSVIRGEHPSHPGQISTDRGLRGEMWDIVQDCWRSRPEERPSARELERKVAAAVESDP</sequence>
<dbReference type="InterPro" id="IPR011009">
    <property type="entry name" value="Kinase-like_dom_sf"/>
</dbReference>
<dbReference type="PANTHER" id="PTHR44329">
    <property type="entry name" value="SERINE/THREONINE-PROTEIN KINASE TNNI3K-RELATED"/>
    <property type="match status" value="1"/>
</dbReference>
<dbReference type="Pfam" id="PF07714">
    <property type="entry name" value="PK_Tyr_Ser-Thr"/>
    <property type="match status" value="1"/>
</dbReference>
<dbReference type="AlphaFoldDB" id="A0A167PQN8"/>
<evidence type="ECO:0000259" key="2">
    <source>
        <dbReference type="PROSITE" id="PS50011"/>
    </source>
</evidence>
<feature type="domain" description="Protein kinase" evidence="2">
    <location>
        <begin position="36"/>
        <end position="314"/>
    </location>
</feature>
<keyword evidence="3" id="KW-0418">Kinase</keyword>
<evidence type="ECO:0000313" key="4">
    <source>
        <dbReference type="Proteomes" id="UP000076738"/>
    </source>
</evidence>
<dbReference type="OrthoDB" id="26722at2759"/>
<dbReference type="GO" id="GO:0004674">
    <property type="term" value="F:protein serine/threonine kinase activity"/>
    <property type="evidence" value="ECO:0007669"/>
    <property type="project" value="TreeGrafter"/>
</dbReference>
<organism evidence="3 4">
    <name type="scientific">Calocera viscosa (strain TUFC12733)</name>
    <dbReference type="NCBI Taxonomy" id="1330018"/>
    <lineage>
        <taxon>Eukaryota</taxon>
        <taxon>Fungi</taxon>
        <taxon>Dikarya</taxon>
        <taxon>Basidiomycota</taxon>
        <taxon>Agaricomycotina</taxon>
        <taxon>Dacrymycetes</taxon>
        <taxon>Dacrymycetales</taxon>
        <taxon>Dacrymycetaceae</taxon>
        <taxon>Calocera</taxon>
    </lineage>
</organism>